<evidence type="ECO:0000256" key="5">
    <source>
        <dbReference type="ARBA" id="ARBA00022801"/>
    </source>
</evidence>
<dbReference type="Proteomes" id="UP000532936">
    <property type="component" value="Unassembled WGS sequence"/>
</dbReference>
<feature type="domain" description="PIN" evidence="9">
    <location>
        <begin position="5"/>
        <end position="125"/>
    </location>
</feature>
<dbReference type="Pfam" id="PF01850">
    <property type="entry name" value="PIN"/>
    <property type="match status" value="1"/>
</dbReference>
<dbReference type="GO" id="GO:0016787">
    <property type="term" value="F:hydrolase activity"/>
    <property type="evidence" value="ECO:0007669"/>
    <property type="project" value="UniProtKB-KW"/>
</dbReference>
<dbReference type="EC" id="3.1.-.-" evidence="8"/>
<gene>
    <name evidence="8" type="primary">vapC</name>
    <name evidence="10" type="ORF">GGR11_001415</name>
</gene>
<keyword evidence="5 8" id="KW-0378">Hydrolase</keyword>
<comment type="similarity">
    <text evidence="7 8">Belongs to the PINc/VapC protein family.</text>
</comment>
<dbReference type="SUPFAM" id="SSF88723">
    <property type="entry name" value="PIN domain-like"/>
    <property type="match status" value="1"/>
</dbReference>
<dbReference type="PANTHER" id="PTHR33653">
    <property type="entry name" value="RIBONUCLEASE VAPC2"/>
    <property type="match status" value="1"/>
</dbReference>
<evidence type="ECO:0000313" key="10">
    <source>
        <dbReference type="EMBL" id="MBB3871901.1"/>
    </source>
</evidence>
<name>A0A7W6EZD7_9CAUL</name>
<comment type="caution">
    <text evidence="10">The sequence shown here is derived from an EMBL/GenBank/DDBJ whole genome shotgun (WGS) entry which is preliminary data.</text>
</comment>
<dbReference type="CDD" id="cd18745">
    <property type="entry name" value="PIN_VapC4-5_FitB-like"/>
    <property type="match status" value="1"/>
</dbReference>
<keyword evidence="2 8" id="KW-1277">Toxin-antitoxin system</keyword>
<dbReference type="PANTHER" id="PTHR33653:SF1">
    <property type="entry name" value="RIBONUCLEASE VAPC2"/>
    <property type="match status" value="1"/>
</dbReference>
<dbReference type="InterPro" id="IPR029060">
    <property type="entry name" value="PIN-like_dom_sf"/>
</dbReference>
<evidence type="ECO:0000256" key="3">
    <source>
        <dbReference type="ARBA" id="ARBA00022722"/>
    </source>
</evidence>
<keyword evidence="4 8" id="KW-0479">Metal-binding</keyword>
<evidence type="ECO:0000313" key="11">
    <source>
        <dbReference type="Proteomes" id="UP000532936"/>
    </source>
</evidence>
<dbReference type="GO" id="GO:0004519">
    <property type="term" value="F:endonuclease activity"/>
    <property type="evidence" value="ECO:0007669"/>
    <property type="project" value="UniProtKB-KW"/>
</dbReference>
<dbReference type="HAMAP" id="MF_00265">
    <property type="entry name" value="VapC_Nob1"/>
    <property type="match status" value="1"/>
</dbReference>
<dbReference type="Gene3D" id="3.40.50.1010">
    <property type="entry name" value="5'-nuclease"/>
    <property type="match status" value="1"/>
</dbReference>
<dbReference type="EMBL" id="JACIDA010000001">
    <property type="protein sequence ID" value="MBB3871901.1"/>
    <property type="molecule type" value="Genomic_DNA"/>
</dbReference>
<accession>A0A7W6EZD7</accession>
<keyword evidence="10" id="KW-0255">Endonuclease</keyword>
<comment type="function">
    <text evidence="8">Toxic component of a toxin-antitoxin (TA) system. An RNase.</text>
</comment>
<dbReference type="GO" id="GO:0090729">
    <property type="term" value="F:toxin activity"/>
    <property type="evidence" value="ECO:0007669"/>
    <property type="project" value="UniProtKB-KW"/>
</dbReference>
<comment type="cofactor">
    <cofactor evidence="1 8">
        <name>Mg(2+)</name>
        <dbReference type="ChEBI" id="CHEBI:18420"/>
    </cofactor>
</comment>
<evidence type="ECO:0000256" key="4">
    <source>
        <dbReference type="ARBA" id="ARBA00022723"/>
    </source>
</evidence>
<dbReference type="RefSeq" id="WP_287930197.1">
    <property type="nucleotide sequence ID" value="NZ_JACIDA010000001.1"/>
</dbReference>
<dbReference type="GO" id="GO:0000287">
    <property type="term" value="F:magnesium ion binding"/>
    <property type="evidence" value="ECO:0007669"/>
    <property type="project" value="UniProtKB-UniRule"/>
</dbReference>
<dbReference type="GO" id="GO:0004540">
    <property type="term" value="F:RNA nuclease activity"/>
    <property type="evidence" value="ECO:0007669"/>
    <property type="project" value="InterPro"/>
</dbReference>
<keyword evidence="6 8" id="KW-0460">Magnesium</keyword>
<evidence type="ECO:0000256" key="2">
    <source>
        <dbReference type="ARBA" id="ARBA00022649"/>
    </source>
</evidence>
<evidence type="ECO:0000256" key="8">
    <source>
        <dbReference type="HAMAP-Rule" id="MF_00265"/>
    </source>
</evidence>
<dbReference type="InterPro" id="IPR050556">
    <property type="entry name" value="Type_II_TA_system_RNase"/>
</dbReference>
<reference evidence="10 11" key="1">
    <citation type="submission" date="2020-08" db="EMBL/GenBank/DDBJ databases">
        <title>Genomic Encyclopedia of Type Strains, Phase IV (KMG-IV): sequencing the most valuable type-strain genomes for metagenomic binning, comparative biology and taxonomic classification.</title>
        <authorList>
            <person name="Goeker M."/>
        </authorList>
    </citation>
    <scope>NUCLEOTIDE SEQUENCE [LARGE SCALE GENOMIC DNA]</scope>
    <source>
        <strain evidence="10 11">DSM 14878</strain>
    </source>
</reference>
<dbReference type="InterPro" id="IPR022907">
    <property type="entry name" value="VapC_family"/>
</dbReference>
<dbReference type="AlphaFoldDB" id="A0A7W6EZD7"/>
<evidence type="ECO:0000256" key="6">
    <source>
        <dbReference type="ARBA" id="ARBA00022842"/>
    </source>
</evidence>
<proteinExistence type="inferred from homology"/>
<evidence type="ECO:0000259" key="9">
    <source>
        <dbReference type="Pfam" id="PF01850"/>
    </source>
</evidence>
<keyword evidence="8" id="KW-0800">Toxin</keyword>
<feature type="binding site" evidence="8">
    <location>
        <position position="8"/>
    </location>
    <ligand>
        <name>Mg(2+)</name>
        <dbReference type="ChEBI" id="CHEBI:18420"/>
    </ligand>
</feature>
<evidence type="ECO:0000256" key="1">
    <source>
        <dbReference type="ARBA" id="ARBA00001946"/>
    </source>
</evidence>
<keyword evidence="3 8" id="KW-0540">Nuclease</keyword>
<evidence type="ECO:0000256" key="7">
    <source>
        <dbReference type="ARBA" id="ARBA00038093"/>
    </source>
</evidence>
<dbReference type="InterPro" id="IPR002716">
    <property type="entry name" value="PIN_dom"/>
</dbReference>
<feature type="binding site" evidence="8">
    <location>
        <position position="98"/>
    </location>
    <ligand>
        <name>Mg(2+)</name>
        <dbReference type="ChEBI" id="CHEBI:18420"/>
    </ligand>
</feature>
<protein>
    <recommendedName>
        <fullName evidence="8">Ribonuclease VapC</fullName>
        <shortName evidence="8">RNase VapC</shortName>
        <ecNumber evidence="8">3.1.-.-</ecNumber>
    </recommendedName>
    <alternativeName>
        <fullName evidence="8">Toxin VapC</fullName>
    </alternativeName>
</protein>
<organism evidence="10 11">
    <name type="scientific">Brevundimonas mediterranea</name>
    <dbReference type="NCBI Taxonomy" id="74329"/>
    <lineage>
        <taxon>Bacteria</taxon>
        <taxon>Pseudomonadati</taxon>
        <taxon>Pseudomonadota</taxon>
        <taxon>Alphaproteobacteria</taxon>
        <taxon>Caulobacterales</taxon>
        <taxon>Caulobacteraceae</taxon>
        <taxon>Brevundimonas</taxon>
    </lineage>
</organism>
<sequence>MSTGYMLDTSICIEILRGRSAALNARLRSEHEPLHVSTVVVMELAVGPSKLADARRAERLESFLARLDILAFDEDAARHTAAIRADLERRGRPIGPYDYQIAGHARSRGLTVVTRNTGEFERVAGLRVEDWSDGGKGVHE</sequence>